<protein>
    <submittedName>
        <fullName evidence="1">Uncharacterized protein</fullName>
    </submittedName>
</protein>
<organism evidence="1 2">
    <name type="scientific">Polarella glacialis</name>
    <name type="common">Dinoflagellate</name>
    <dbReference type="NCBI Taxonomy" id="89957"/>
    <lineage>
        <taxon>Eukaryota</taxon>
        <taxon>Sar</taxon>
        <taxon>Alveolata</taxon>
        <taxon>Dinophyceae</taxon>
        <taxon>Suessiales</taxon>
        <taxon>Suessiaceae</taxon>
        <taxon>Polarella</taxon>
    </lineage>
</organism>
<evidence type="ECO:0000313" key="2">
    <source>
        <dbReference type="Proteomes" id="UP000654075"/>
    </source>
</evidence>
<keyword evidence="2" id="KW-1185">Reference proteome</keyword>
<gene>
    <name evidence="1" type="ORF">PGLA1383_LOCUS19350</name>
</gene>
<proteinExistence type="predicted"/>
<reference evidence="1" key="1">
    <citation type="submission" date="2021-02" db="EMBL/GenBank/DDBJ databases">
        <authorList>
            <person name="Dougan E. K."/>
            <person name="Rhodes N."/>
            <person name="Thang M."/>
            <person name="Chan C."/>
        </authorList>
    </citation>
    <scope>NUCLEOTIDE SEQUENCE</scope>
</reference>
<sequence>MANLQVIHKHEEGDTHDEWVRLSAPQEHEELHPPPHSIMSAMYNYMKNKPDRNPENDISTLLNYAQGDSTLQGQAIRDKGQGQTDIVLVYLDAFADFEAYLSIHPG</sequence>
<evidence type="ECO:0000313" key="1">
    <source>
        <dbReference type="EMBL" id="CAE8601053.1"/>
    </source>
</evidence>
<name>A0A813EL56_POLGL</name>
<dbReference type="AlphaFoldDB" id="A0A813EL56"/>
<accession>A0A813EL56</accession>
<dbReference type="EMBL" id="CAJNNV010012731">
    <property type="protein sequence ID" value="CAE8601053.1"/>
    <property type="molecule type" value="Genomic_DNA"/>
</dbReference>
<dbReference type="Proteomes" id="UP000654075">
    <property type="component" value="Unassembled WGS sequence"/>
</dbReference>
<comment type="caution">
    <text evidence="1">The sequence shown here is derived from an EMBL/GenBank/DDBJ whole genome shotgun (WGS) entry which is preliminary data.</text>
</comment>